<comment type="caution">
    <text evidence="2">The sequence shown here is derived from an EMBL/GenBank/DDBJ whole genome shotgun (WGS) entry which is preliminary data.</text>
</comment>
<feature type="domain" description="NodB homology" evidence="1">
    <location>
        <begin position="130"/>
        <end position="306"/>
    </location>
</feature>
<keyword evidence="3" id="KW-1185">Reference proteome</keyword>
<accession>A0A428N2Z0</accession>
<evidence type="ECO:0000259" key="1">
    <source>
        <dbReference type="PROSITE" id="PS51677"/>
    </source>
</evidence>
<dbReference type="PANTHER" id="PTHR10587:SF80">
    <property type="entry name" value="CHITOOLIGOSACCHARIDE DEACETYLASE"/>
    <property type="match status" value="1"/>
</dbReference>
<reference evidence="2 3" key="1">
    <citation type="submission" date="2018-10" db="EMBL/GenBank/DDBJ databases">
        <title>Draft genome sequence of Bacillus salarius IM0101, isolated from a hypersaline soil in Inner Mongolia, China.</title>
        <authorList>
            <person name="Yamprayoonswat W."/>
            <person name="Boonvisut S."/>
            <person name="Jumpathong W."/>
            <person name="Sittihan S."/>
            <person name="Ruangsuj P."/>
            <person name="Wanthongcharoen S."/>
            <person name="Thongpramul N."/>
            <person name="Pimmason S."/>
            <person name="Yu B."/>
            <person name="Yasawong M."/>
        </authorList>
    </citation>
    <scope>NUCLEOTIDE SEQUENCE [LARGE SCALE GENOMIC DNA]</scope>
    <source>
        <strain evidence="2 3">IM0101</strain>
    </source>
</reference>
<sequence>MKRQILSISIFVLIFVLMVQAGTPLHFFSTIHKTEPAAAHLSSPSASLYEKLEEASDMYNEAPRDAVIDKVWKAIPGYNGKMVNVKESYEVMKESDTFKEEDLVMDEISPDIHLKDLPPSPIYKGNPAKPMVSFLINVSWGEEHIPSILKTLREENVKATFFLEGKWVQKQPKLAKMIKEEGHEIGSHAYSHLNLGESTRAKIRQELRQTNETLEAVLSEQPSLLAPPSGSFNDDVVQIASELDMYTILWTVDTIDWKNPNPMEMAEKTAAKVENGSMILMHPTAPTSQGLKKMIHLIKNKDLQLDTVTRLLDETRINQR</sequence>
<dbReference type="SUPFAM" id="SSF88713">
    <property type="entry name" value="Glycoside hydrolase/deacetylase"/>
    <property type="match status" value="1"/>
</dbReference>
<evidence type="ECO:0000313" key="2">
    <source>
        <dbReference type="EMBL" id="RSL32811.1"/>
    </source>
</evidence>
<dbReference type="OrthoDB" id="9812065at2"/>
<dbReference type="Gene3D" id="3.20.20.370">
    <property type="entry name" value="Glycoside hydrolase/deacetylase"/>
    <property type="match status" value="1"/>
</dbReference>
<dbReference type="GO" id="GO:0016020">
    <property type="term" value="C:membrane"/>
    <property type="evidence" value="ECO:0007669"/>
    <property type="project" value="TreeGrafter"/>
</dbReference>
<dbReference type="PROSITE" id="PS51677">
    <property type="entry name" value="NODB"/>
    <property type="match status" value="1"/>
</dbReference>
<dbReference type="InterPro" id="IPR050248">
    <property type="entry name" value="Polysacc_deacetylase_ArnD"/>
</dbReference>
<organism evidence="2 3">
    <name type="scientific">Salibacterium salarium</name>
    <dbReference type="NCBI Taxonomy" id="284579"/>
    <lineage>
        <taxon>Bacteria</taxon>
        <taxon>Bacillati</taxon>
        <taxon>Bacillota</taxon>
        <taxon>Bacilli</taxon>
        <taxon>Bacillales</taxon>
        <taxon>Bacillaceae</taxon>
    </lineage>
</organism>
<dbReference type="RefSeq" id="WP_125556437.1">
    <property type="nucleotide sequence ID" value="NZ_RBVX01000012.1"/>
</dbReference>
<name>A0A428N2Z0_9BACI</name>
<dbReference type="PANTHER" id="PTHR10587">
    <property type="entry name" value="GLYCOSYL TRANSFERASE-RELATED"/>
    <property type="match status" value="1"/>
</dbReference>
<proteinExistence type="predicted"/>
<dbReference type="Proteomes" id="UP000275076">
    <property type="component" value="Unassembled WGS sequence"/>
</dbReference>
<protein>
    <recommendedName>
        <fullName evidence="1">NodB homology domain-containing protein</fullName>
    </recommendedName>
</protein>
<gene>
    <name evidence="2" type="ORF">D7Z54_13780</name>
</gene>
<dbReference type="CDD" id="cd10950">
    <property type="entry name" value="CE4_BsYlxY_like"/>
    <property type="match status" value="1"/>
</dbReference>
<dbReference type="GO" id="GO:0005975">
    <property type="term" value="P:carbohydrate metabolic process"/>
    <property type="evidence" value="ECO:0007669"/>
    <property type="project" value="InterPro"/>
</dbReference>
<dbReference type="InterPro" id="IPR011330">
    <property type="entry name" value="Glyco_hydro/deAcase_b/a-brl"/>
</dbReference>
<dbReference type="InterPro" id="IPR002509">
    <property type="entry name" value="NODB_dom"/>
</dbReference>
<evidence type="ECO:0000313" key="3">
    <source>
        <dbReference type="Proteomes" id="UP000275076"/>
    </source>
</evidence>
<dbReference type="Pfam" id="PF01522">
    <property type="entry name" value="Polysacc_deac_1"/>
    <property type="match status" value="1"/>
</dbReference>
<dbReference type="GO" id="GO:0016810">
    <property type="term" value="F:hydrolase activity, acting on carbon-nitrogen (but not peptide) bonds"/>
    <property type="evidence" value="ECO:0007669"/>
    <property type="project" value="InterPro"/>
</dbReference>
<dbReference type="EMBL" id="RBVX01000012">
    <property type="protein sequence ID" value="RSL32811.1"/>
    <property type="molecule type" value="Genomic_DNA"/>
</dbReference>
<dbReference type="AlphaFoldDB" id="A0A428N2Z0"/>